<proteinExistence type="predicted"/>
<protein>
    <submittedName>
        <fullName evidence="1">Uncharacterized protein</fullName>
    </submittedName>
</protein>
<name>A0A9D4C757_DREPO</name>
<reference evidence="1" key="1">
    <citation type="journal article" date="2019" name="bioRxiv">
        <title>The Genome of the Zebra Mussel, Dreissena polymorpha: A Resource for Invasive Species Research.</title>
        <authorList>
            <person name="McCartney M.A."/>
            <person name="Auch B."/>
            <person name="Kono T."/>
            <person name="Mallez S."/>
            <person name="Zhang Y."/>
            <person name="Obille A."/>
            <person name="Becker A."/>
            <person name="Abrahante J.E."/>
            <person name="Garbe J."/>
            <person name="Badalamenti J.P."/>
            <person name="Herman A."/>
            <person name="Mangelson H."/>
            <person name="Liachko I."/>
            <person name="Sullivan S."/>
            <person name="Sone E.D."/>
            <person name="Koren S."/>
            <person name="Silverstein K.A.T."/>
            <person name="Beckman K.B."/>
            <person name="Gohl D.M."/>
        </authorList>
    </citation>
    <scope>NUCLEOTIDE SEQUENCE</scope>
    <source>
        <strain evidence="1">Duluth1</strain>
        <tissue evidence="1">Whole animal</tissue>
    </source>
</reference>
<evidence type="ECO:0000313" key="1">
    <source>
        <dbReference type="EMBL" id="KAH3718344.1"/>
    </source>
</evidence>
<accession>A0A9D4C757</accession>
<reference evidence="1" key="2">
    <citation type="submission" date="2020-11" db="EMBL/GenBank/DDBJ databases">
        <authorList>
            <person name="McCartney M.A."/>
            <person name="Auch B."/>
            <person name="Kono T."/>
            <person name="Mallez S."/>
            <person name="Becker A."/>
            <person name="Gohl D.M."/>
            <person name="Silverstein K.A.T."/>
            <person name="Koren S."/>
            <person name="Bechman K.B."/>
            <person name="Herman A."/>
            <person name="Abrahante J.E."/>
            <person name="Garbe J."/>
        </authorList>
    </citation>
    <scope>NUCLEOTIDE SEQUENCE</scope>
    <source>
        <strain evidence="1">Duluth1</strain>
        <tissue evidence="1">Whole animal</tissue>
    </source>
</reference>
<keyword evidence="2" id="KW-1185">Reference proteome</keyword>
<organism evidence="1 2">
    <name type="scientific">Dreissena polymorpha</name>
    <name type="common">Zebra mussel</name>
    <name type="synonym">Mytilus polymorpha</name>
    <dbReference type="NCBI Taxonomy" id="45954"/>
    <lineage>
        <taxon>Eukaryota</taxon>
        <taxon>Metazoa</taxon>
        <taxon>Spiralia</taxon>
        <taxon>Lophotrochozoa</taxon>
        <taxon>Mollusca</taxon>
        <taxon>Bivalvia</taxon>
        <taxon>Autobranchia</taxon>
        <taxon>Heteroconchia</taxon>
        <taxon>Euheterodonta</taxon>
        <taxon>Imparidentia</taxon>
        <taxon>Neoheterodontei</taxon>
        <taxon>Myida</taxon>
        <taxon>Dreissenoidea</taxon>
        <taxon>Dreissenidae</taxon>
        <taxon>Dreissena</taxon>
    </lineage>
</organism>
<sequence>MMDVNQSRSHRRSHAALLQIALCEGAGVLIKPRPIGGDTRAHAVEQPIAPHDVILARTQCQTPDRRFCP</sequence>
<dbReference type="Proteomes" id="UP000828390">
    <property type="component" value="Unassembled WGS sequence"/>
</dbReference>
<comment type="caution">
    <text evidence="1">The sequence shown here is derived from an EMBL/GenBank/DDBJ whole genome shotgun (WGS) entry which is preliminary data.</text>
</comment>
<dbReference type="EMBL" id="JAIWYP010000013">
    <property type="protein sequence ID" value="KAH3718344.1"/>
    <property type="molecule type" value="Genomic_DNA"/>
</dbReference>
<dbReference type="AlphaFoldDB" id="A0A9D4C757"/>
<gene>
    <name evidence="1" type="ORF">DPMN_061147</name>
</gene>
<evidence type="ECO:0000313" key="2">
    <source>
        <dbReference type="Proteomes" id="UP000828390"/>
    </source>
</evidence>